<name>A0ABV1U190_9ACTN</name>
<dbReference type="RefSeq" id="WP_352063003.1">
    <property type="nucleotide sequence ID" value="NZ_JBEPAZ010000004.1"/>
</dbReference>
<proteinExistence type="predicted"/>
<comment type="caution">
    <text evidence="3">The sequence shown here is derived from an EMBL/GenBank/DDBJ whole genome shotgun (WGS) entry which is preliminary data.</text>
</comment>
<feature type="coiled-coil region" evidence="1">
    <location>
        <begin position="115"/>
        <end position="146"/>
    </location>
</feature>
<evidence type="ECO:0000256" key="1">
    <source>
        <dbReference type="SAM" id="Coils"/>
    </source>
</evidence>
<evidence type="ECO:0000313" key="3">
    <source>
        <dbReference type="EMBL" id="MER6427448.1"/>
    </source>
</evidence>
<evidence type="ECO:0000313" key="4">
    <source>
        <dbReference type="Proteomes" id="UP001470023"/>
    </source>
</evidence>
<organism evidence="3 4">
    <name type="scientific">Streptomyces sp. 900105245</name>
    <dbReference type="NCBI Taxonomy" id="3154379"/>
    <lineage>
        <taxon>Bacteria</taxon>
        <taxon>Bacillati</taxon>
        <taxon>Actinomycetota</taxon>
        <taxon>Actinomycetes</taxon>
        <taxon>Kitasatosporales</taxon>
        <taxon>Streptomycetaceae</taxon>
        <taxon>Streptomyces</taxon>
    </lineage>
</organism>
<dbReference type="PROSITE" id="PS50017">
    <property type="entry name" value="DEATH_DOMAIN"/>
    <property type="match status" value="1"/>
</dbReference>
<dbReference type="Gene3D" id="1.20.120.520">
    <property type="entry name" value="nmb1532 protein domain like"/>
    <property type="match status" value="1"/>
</dbReference>
<gene>
    <name evidence="3" type="ORF">ABT272_06830</name>
</gene>
<dbReference type="InterPro" id="IPR000488">
    <property type="entry name" value="Death_dom"/>
</dbReference>
<reference evidence="3 4" key="1">
    <citation type="submission" date="2024-06" db="EMBL/GenBank/DDBJ databases">
        <title>The Natural Products Discovery Center: Release of the First 8490 Sequenced Strains for Exploring Actinobacteria Biosynthetic Diversity.</title>
        <authorList>
            <person name="Kalkreuter E."/>
            <person name="Kautsar S.A."/>
            <person name="Yang D."/>
            <person name="Bader C.D."/>
            <person name="Teijaro C.N."/>
            <person name="Fluegel L."/>
            <person name="Davis C.M."/>
            <person name="Simpson J.R."/>
            <person name="Lauterbach L."/>
            <person name="Steele A.D."/>
            <person name="Gui C."/>
            <person name="Meng S."/>
            <person name="Li G."/>
            <person name="Viehrig K."/>
            <person name="Ye F."/>
            <person name="Su P."/>
            <person name="Kiefer A.F."/>
            <person name="Nichols A."/>
            <person name="Cepeda A.J."/>
            <person name="Yan W."/>
            <person name="Fan B."/>
            <person name="Jiang Y."/>
            <person name="Adhikari A."/>
            <person name="Zheng C.-J."/>
            <person name="Schuster L."/>
            <person name="Cowan T.M."/>
            <person name="Smanski M.J."/>
            <person name="Chevrette M.G."/>
            <person name="De Carvalho L.P.S."/>
            <person name="Shen B."/>
        </authorList>
    </citation>
    <scope>NUCLEOTIDE SEQUENCE [LARGE SCALE GENOMIC DNA]</scope>
    <source>
        <strain evidence="3 4">NPDC001166</strain>
    </source>
</reference>
<evidence type="ECO:0000259" key="2">
    <source>
        <dbReference type="PROSITE" id="PS50017"/>
    </source>
</evidence>
<dbReference type="InterPro" id="IPR012312">
    <property type="entry name" value="Hemerythrin-like"/>
</dbReference>
<dbReference type="EMBL" id="JBEPAZ010000004">
    <property type="protein sequence ID" value="MER6427448.1"/>
    <property type="molecule type" value="Genomic_DNA"/>
</dbReference>
<keyword evidence="4" id="KW-1185">Reference proteome</keyword>
<dbReference type="Pfam" id="PF01814">
    <property type="entry name" value="Hemerythrin"/>
    <property type="match status" value="1"/>
</dbReference>
<sequence>MTTSASDTSHSPAHPYTREMAMIHRVFRRESRLLAELVQDVPASDTVRAGILAEHWREYTVGLHAHHTAEDEVLWPALLPHLDLDAEQVLAMEAQHHELTGGMCEVQVLMDRWRAQALAADRDELAEALRRHHRQLCAHLDEEEREVMPLVGRHVNDQDWHAVGERGLAETPRNRLMIALGAILEDCPPDERREFLARLPLAARVMWKLLGQRQYRRETRRIRGRHATA</sequence>
<keyword evidence="1" id="KW-0175">Coiled coil</keyword>
<dbReference type="CDD" id="cd12108">
    <property type="entry name" value="Hr-like"/>
    <property type="match status" value="1"/>
</dbReference>
<feature type="domain" description="Death" evidence="2">
    <location>
        <begin position="75"/>
        <end position="134"/>
    </location>
</feature>
<accession>A0ABV1U190</accession>
<protein>
    <submittedName>
        <fullName evidence="3">Hemerythrin domain-containing protein</fullName>
    </submittedName>
</protein>
<dbReference type="Proteomes" id="UP001470023">
    <property type="component" value="Unassembled WGS sequence"/>
</dbReference>